<proteinExistence type="predicted"/>
<reference evidence="3 4" key="1">
    <citation type="submission" date="2016-08" db="EMBL/GenBank/DDBJ databases">
        <title>Draft genome of Amylibacter sp. strain 4G11.</title>
        <authorList>
            <person name="Wong S.-K."/>
            <person name="Hamasaki K."/>
            <person name="Yoshizawa S."/>
        </authorList>
    </citation>
    <scope>NUCLEOTIDE SEQUENCE [LARGE SCALE GENOMIC DNA]</scope>
    <source>
        <strain evidence="3 4">4G11</strain>
    </source>
</reference>
<dbReference type="Pfam" id="PF09917">
    <property type="entry name" value="DUF2147"/>
    <property type="match status" value="1"/>
</dbReference>
<feature type="domain" description="DUF2147" evidence="2">
    <location>
        <begin position="24"/>
        <end position="127"/>
    </location>
</feature>
<dbReference type="Proteomes" id="UP000231516">
    <property type="component" value="Unassembled WGS sequence"/>
</dbReference>
<dbReference type="EMBL" id="MDGM01000012">
    <property type="protein sequence ID" value="PIB25100.1"/>
    <property type="molecule type" value="Genomic_DNA"/>
</dbReference>
<accession>A0A2G5K896</accession>
<sequence>MKRTLLAAAIALTPSFAFADDIFGTWQTVKDDNGNYGHIKVEACGSKICGTLIKSFKSDGSALKTDNIGKKLIWDMTNKGGGSYTGGKVYSPDRDKTYKGKIKLNGNKLTVQGCVGPICRDGGTWSRI</sequence>
<organism evidence="3 4">
    <name type="scientific">Paramylibacter kogurei</name>
    <dbReference type="NCBI Taxonomy" id="1889778"/>
    <lineage>
        <taxon>Bacteria</taxon>
        <taxon>Pseudomonadati</taxon>
        <taxon>Pseudomonadota</taxon>
        <taxon>Alphaproteobacteria</taxon>
        <taxon>Rhodobacterales</taxon>
        <taxon>Paracoccaceae</taxon>
        <taxon>Paramylibacter</taxon>
    </lineage>
</organism>
<evidence type="ECO:0000256" key="1">
    <source>
        <dbReference type="SAM" id="SignalP"/>
    </source>
</evidence>
<name>A0A2G5K896_9RHOB</name>
<evidence type="ECO:0000313" key="4">
    <source>
        <dbReference type="Proteomes" id="UP000231516"/>
    </source>
</evidence>
<protein>
    <submittedName>
        <fullName evidence="3">Imidazoleglycerol-phosphate dehydratase</fullName>
    </submittedName>
</protein>
<feature type="chain" id="PRO_5013794559" evidence="1">
    <location>
        <begin position="20"/>
        <end position="128"/>
    </location>
</feature>
<feature type="signal peptide" evidence="1">
    <location>
        <begin position="1"/>
        <end position="19"/>
    </location>
</feature>
<comment type="caution">
    <text evidence="3">The sequence shown here is derived from an EMBL/GenBank/DDBJ whole genome shotgun (WGS) entry which is preliminary data.</text>
</comment>
<evidence type="ECO:0000313" key="3">
    <source>
        <dbReference type="EMBL" id="PIB25100.1"/>
    </source>
</evidence>
<dbReference type="PANTHER" id="PTHR36919:SF2">
    <property type="entry name" value="BLL6627 PROTEIN"/>
    <property type="match status" value="1"/>
</dbReference>
<keyword evidence="1" id="KW-0732">Signal</keyword>
<dbReference type="InterPro" id="IPR019223">
    <property type="entry name" value="DUF2147"/>
</dbReference>
<gene>
    <name evidence="3" type="ORF">BFP76_04495</name>
</gene>
<dbReference type="Gene3D" id="2.40.128.520">
    <property type="match status" value="1"/>
</dbReference>
<keyword evidence="4" id="KW-1185">Reference proteome</keyword>
<evidence type="ECO:0000259" key="2">
    <source>
        <dbReference type="Pfam" id="PF09917"/>
    </source>
</evidence>
<dbReference type="AlphaFoldDB" id="A0A2G5K896"/>
<dbReference type="PANTHER" id="PTHR36919">
    <property type="entry name" value="BLR1215 PROTEIN"/>
    <property type="match status" value="1"/>
</dbReference>